<keyword evidence="3" id="KW-1185">Reference proteome</keyword>
<evidence type="ECO:0000313" key="2">
    <source>
        <dbReference type="EMBL" id="KAK7244096.1"/>
    </source>
</evidence>
<keyword evidence="1" id="KW-1133">Transmembrane helix</keyword>
<evidence type="ECO:0000313" key="3">
    <source>
        <dbReference type="Proteomes" id="UP001372338"/>
    </source>
</evidence>
<proteinExistence type="predicted"/>
<feature type="transmembrane region" description="Helical" evidence="1">
    <location>
        <begin position="6"/>
        <end position="23"/>
    </location>
</feature>
<dbReference type="AlphaFoldDB" id="A0AAN9HPC7"/>
<evidence type="ECO:0000256" key="1">
    <source>
        <dbReference type="SAM" id="Phobius"/>
    </source>
</evidence>
<dbReference type="EMBL" id="JAYWIO010000008">
    <property type="protein sequence ID" value="KAK7244096.1"/>
    <property type="molecule type" value="Genomic_DNA"/>
</dbReference>
<keyword evidence="1" id="KW-0472">Membrane</keyword>
<dbReference type="Proteomes" id="UP001372338">
    <property type="component" value="Unassembled WGS sequence"/>
</dbReference>
<gene>
    <name evidence="2" type="ORF">RIF29_38914</name>
</gene>
<name>A0AAN9HPC7_CROPI</name>
<keyword evidence="1" id="KW-0812">Transmembrane</keyword>
<organism evidence="2 3">
    <name type="scientific">Crotalaria pallida</name>
    <name type="common">Smooth rattlebox</name>
    <name type="synonym">Crotalaria striata</name>
    <dbReference type="NCBI Taxonomy" id="3830"/>
    <lineage>
        <taxon>Eukaryota</taxon>
        <taxon>Viridiplantae</taxon>
        <taxon>Streptophyta</taxon>
        <taxon>Embryophyta</taxon>
        <taxon>Tracheophyta</taxon>
        <taxon>Spermatophyta</taxon>
        <taxon>Magnoliopsida</taxon>
        <taxon>eudicotyledons</taxon>
        <taxon>Gunneridae</taxon>
        <taxon>Pentapetalae</taxon>
        <taxon>rosids</taxon>
        <taxon>fabids</taxon>
        <taxon>Fabales</taxon>
        <taxon>Fabaceae</taxon>
        <taxon>Papilionoideae</taxon>
        <taxon>50 kb inversion clade</taxon>
        <taxon>genistoids sensu lato</taxon>
        <taxon>core genistoids</taxon>
        <taxon>Crotalarieae</taxon>
        <taxon>Crotalaria</taxon>
    </lineage>
</organism>
<protein>
    <submittedName>
        <fullName evidence="2">Uncharacterized protein</fullName>
    </submittedName>
</protein>
<reference evidence="2 3" key="1">
    <citation type="submission" date="2024-01" db="EMBL/GenBank/DDBJ databases">
        <title>The genomes of 5 underutilized Papilionoideae crops provide insights into root nodulation and disease resistanc.</title>
        <authorList>
            <person name="Yuan L."/>
        </authorList>
    </citation>
    <scope>NUCLEOTIDE SEQUENCE [LARGE SCALE GENOMIC DNA]</scope>
    <source>
        <strain evidence="2">ZHUSHIDOU_FW_LH</strain>
        <tissue evidence="2">Leaf</tissue>
    </source>
</reference>
<comment type="caution">
    <text evidence="2">The sequence shown here is derived from an EMBL/GenBank/DDBJ whole genome shotgun (WGS) entry which is preliminary data.</text>
</comment>
<sequence length="66" mass="7938">MYSFIVHIYPLLCCMALYMQIAMEKMLRINSFCFLHFNLRYTLQRASPFPPSIFFCVAYYMITFVS</sequence>
<feature type="transmembrane region" description="Helical" evidence="1">
    <location>
        <begin position="43"/>
        <end position="62"/>
    </location>
</feature>
<accession>A0AAN9HPC7</accession>